<feature type="domain" description="Virulence-associated protein E-like" evidence="1">
    <location>
        <begin position="106"/>
        <end position="309"/>
    </location>
</feature>
<dbReference type="EMBL" id="AP035788">
    <property type="protein sequence ID" value="BFO78132.1"/>
    <property type="molecule type" value="Genomic_DNA"/>
</dbReference>
<evidence type="ECO:0000313" key="2">
    <source>
        <dbReference type="EMBL" id="BFO78132.1"/>
    </source>
</evidence>
<gene>
    <name evidence="2" type="ORF">GTC17260_07670</name>
</gene>
<reference evidence="2" key="1">
    <citation type="submission" date="2024-07" db="EMBL/GenBank/DDBJ databases">
        <title>Complete genome sequence of Prevotella sp. YM-2024 GTC17260.</title>
        <authorList>
            <person name="Hayashi M."/>
            <person name="Muto Y."/>
            <person name="Tanaka K."/>
            <person name="Niwa H."/>
        </authorList>
    </citation>
    <scope>NUCLEOTIDE SEQUENCE</scope>
    <source>
        <strain evidence="2">GTC17260</strain>
    </source>
</reference>
<accession>A0AB33JF13</accession>
<protein>
    <recommendedName>
        <fullName evidence="1">Virulence-associated protein E-like domain-containing protein</fullName>
    </recommendedName>
</protein>
<dbReference type="InterPro" id="IPR007936">
    <property type="entry name" value="VapE-like_dom"/>
</dbReference>
<dbReference type="PANTHER" id="PTHR34985:SF1">
    <property type="entry name" value="SLR0554 PROTEIN"/>
    <property type="match status" value="1"/>
</dbReference>
<evidence type="ECO:0000259" key="1">
    <source>
        <dbReference type="Pfam" id="PF05272"/>
    </source>
</evidence>
<organism evidence="2">
    <name type="scientific">Prevotella sp. GTC17260</name>
    <dbReference type="NCBI Taxonomy" id="3236796"/>
    <lineage>
        <taxon>Bacteria</taxon>
        <taxon>Pseudomonadati</taxon>
        <taxon>Bacteroidota</taxon>
        <taxon>Bacteroidia</taxon>
        <taxon>Bacteroidales</taxon>
        <taxon>Prevotellaceae</taxon>
        <taxon>Prevotella</taxon>
    </lineage>
</organism>
<proteinExistence type="predicted"/>
<sequence length="397" mass="46069">MKRGNNDKTSRNTQIEEFLSARYEFRYNTVLNRAEYRPRETGNYVAIDRYRINTLKRALDKEADVQTSPENLYSIIESDFSPRINPVQAYFHSLPIMEEAKKGAITALADCVSVANPEKWREYLTKWLVAVVANAMDDKQCRNHTCLVLTGEQGKFKTTFLDLLCPPALSDYQYTGKIYPQEKDVLSLIGQNLIINIDDQLKALNKRDENELKNLITCPQVKYRMPYEKHIEERPHLASFVASVNGNDFLTDPTGSRRFLPFEVLAIDIDRAKTIPMDAVYGEAKALLKDGFRYWFNDEEIVELHRNSEAFQVYTAEMELLLRHFTFPTEAEKATKRFYMTNSEIVGYLSVYTRQQLSPKRMGEALRKAGYMRECRRVNGNPVYVYAVRKIFPEQPP</sequence>
<dbReference type="Pfam" id="PF05272">
    <property type="entry name" value="VapE-like_dom"/>
    <property type="match status" value="1"/>
</dbReference>
<dbReference type="PANTHER" id="PTHR34985">
    <property type="entry name" value="SLR0554 PROTEIN"/>
    <property type="match status" value="1"/>
</dbReference>
<name>A0AB33JF13_9BACT</name>
<dbReference type="AlphaFoldDB" id="A0AB33JF13"/>